<evidence type="ECO:0000256" key="1">
    <source>
        <dbReference type="SAM" id="MobiDB-lite"/>
    </source>
</evidence>
<feature type="compositionally biased region" description="Basic residues" evidence="1">
    <location>
        <begin position="246"/>
        <end position="261"/>
    </location>
</feature>
<protein>
    <submittedName>
        <fullName evidence="2">Uncharacterized protein</fullName>
    </submittedName>
</protein>
<dbReference type="EMBL" id="MN738761">
    <property type="protein sequence ID" value="QHS83653.1"/>
    <property type="molecule type" value="Genomic_DNA"/>
</dbReference>
<accession>A0A6C0AW15</accession>
<name>A0A6C0AW15_9ZZZZ</name>
<dbReference type="AlphaFoldDB" id="A0A6C0AW15"/>
<proteinExistence type="predicted"/>
<feature type="region of interest" description="Disordered" evidence="1">
    <location>
        <begin position="236"/>
        <end position="261"/>
    </location>
</feature>
<evidence type="ECO:0000313" key="2">
    <source>
        <dbReference type="EMBL" id="QHS83653.1"/>
    </source>
</evidence>
<reference evidence="2" key="1">
    <citation type="journal article" date="2020" name="Nature">
        <title>Giant virus diversity and host interactions through global metagenomics.</title>
        <authorList>
            <person name="Schulz F."/>
            <person name="Roux S."/>
            <person name="Paez-Espino D."/>
            <person name="Jungbluth S."/>
            <person name="Walsh D.A."/>
            <person name="Denef V.J."/>
            <person name="McMahon K.D."/>
            <person name="Konstantinidis K.T."/>
            <person name="Eloe-Fadrosh E.A."/>
            <person name="Kyrpides N.C."/>
            <person name="Woyke T."/>
        </authorList>
    </citation>
    <scope>NUCLEOTIDE SEQUENCE</scope>
    <source>
        <strain evidence="2">GVMAG-S-ERX555961-36</strain>
    </source>
</reference>
<sequence>MVKTLKRKKQLKIRNTKRSKLGGVDEKLLSAAELAARPPLNKISVSENMDKEKAKLIRYKAKHKILGHIPKLASQNFGKTDLVKEVSRNKVETSENKYFQPEEISQFLRNRWYAIEADALSQDRENAEKAALDADKADAQRVFVTTLTKNIPNMSDEDIDKYLEILIKKPQKNDIDSLYWQLKKYNPSLLLQLKKEKELRKNLTAQVFNQLNILQDSESSDAESLATPSSTVTTFPLPVAPASAARPKKKKQKKTKKGKRVVPHVRRVENAQAIELDDTIKKSDARKKRENMISNSYAAKVLSKRWIVEMEMDMNMIPRDKHYLVLGDLRESVVKELTGGELKNWIIILENMMVKRIINGWYRLRNGRKINNIDFGPTDKEYTKQFLLKTKNDLQSIINNILSKDANNVVFDNTTNQERFVKTIKNLIRADKIRFVKDIGDSSNTQLKALSLNLGTYMIELFNRAQKEEKEAEEPINKYQDLLIGLVKDDEIDMKTKIYHLRSIVKDMTDLELYSLKSHSVFTRSNWLKLRNEDKSLTAPIGIELDKENRNRVVKDLIKFGWTIDSINKYVLDIRDPTTADGDEDDDIYS</sequence>
<organism evidence="2">
    <name type="scientific">viral metagenome</name>
    <dbReference type="NCBI Taxonomy" id="1070528"/>
    <lineage>
        <taxon>unclassified sequences</taxon>
        <taxon>metagenomes</taxon>
        <taxon>organismal metagenomes</taxon>
    </lineage>
</organism>